<dbReference type="SUPFAM" id="SSF48264">
    <property type="entry name" value="Cytochrome P450"/>
    <property type="match status" value="1"/>
</dbReference>
<dbReference type="PRINTS" id="PR00463">
    <property type="entry name" value="EP450I"/>
</dbReference>
<dbReference type="InterPro" id="IPR001128">
    <property type="entry name" value="Cyt_P450"/>
</dbReference>
<comment type="similarity">
    <text evidence="4 13">Belongs to the cytochrome P450 family.</text>
</comment>
<dbReference type="InterPro" id="IPR017972">
    <property type="entry name" value="Cyt_P450_CS"/>
</dbReference>
<reference evidence="15 16" key="1">
    <citation type="submission" date="2024-08" db="EMBL/GenBank/DDBJ databases">
        <authorList>
            <person name="Will J Nash"/>
            <person name="Angela Man"/>
            <person name="Seanna McTaggart"/>
            <person name="Kendall Baker"/>
            <person name="Tom Barker"/>
            <person name="Leah Catchpole"/>
            <person name="Alex Durrant"/>
            <person name="Karim Gharbi"/>
            <person name="Naomi Irish"/>
            <person name="Gemy Kaithakottil"/>
            <person name="Debby Ku"/>
            <person name="Aaliyah Providence"/>
            <person name="Felix Shaw"/>
            <person name="David Swarbreck"/>
            <person name="Chris Watkins"/>
            <person name="Ann M. McCartney"/>
            <person name="Giulio Formenti"/>
            <person name="Alice Mouton"/>
            <person name="Noel Vella"/>
            <person name="Bjorn M von Reumont"/>
            <person name="Adriana Vella"/>
            <person name="Wilfried Haerty"/>
        </authorList>
    </citation>
    <scope>NUCLEOTIDE SEQUENCE [LARGE SCALE GENOMIC DNA]</scope>
</reference>
<evidence type="ECO:0008006" key="17">
    <source>
        <dbReference type="Google" id="ProtNLM"/>
    </source>
</evidence>
<comment type="cofactor">
    <cofactor evidence="1">
        <name>heme</name>
        <dbReference type="ChEBI" id="CHEBI:30413"/>
    </cofactor>
</comment>
<evidence type="ECO:0000256" key="3">
    <source>
        <dbReference type="ARBA" id="ARBA00004406"/>
    </source>
</evidence>
<evidence type="ECO:0000256" key="5">
    <source>
        <dbReference type="ARBA" id="ARBA00022617"/>
    </source>
</evidence>
<evidence type="ECO:0000256" key="1">
    <source>
        <dbReference type="ARBA" id="ARBA00001971"/>
    </source>
</evidence>
<dbReference type="InterPro" id="IPR002401">
    <property type="entry name" value="Cyt_P450_E_grp-I"/>
</dbReference>
<evidence type="ECO:0000256" key="10">
    <source>
        <dbReference type="ARBA" id="ARBA00023004"/>
    </source>
</evidence>
<dbReference type="EMBL" id="CAXAJV020001293">
    <property type="protein sequence ID" value="CAL7945373.1"/>
    <property type="molecule type" value="Genomic_DNA"/>
</dbReference>
<evidence type="ECO:0000256" key="6">
    <source>
        <dbReference type="ARBA" id="ARBA00022723"/>
    </source>
</evidence>
<name>A0ABP1NWG3_XYLVO</name>
<accession>A0ABP1NWG3</accession>
<evidence type="ECO:0000256" key="7">
    <source>
        <dbReference type="ARBA" id="ARBA00022824"/>
    </source>
</evidence>
<keyword evidence="14" id="KW-0812">Transmembrane</keyword>
<evidence type="ECO:0000256" key="4">
    <source>
        <dbReference type="ARBA" id="ARBA00010617"/>
    </source>
</evidence>
<sequence>MDWLTLILSLVPGIYLVYYFLWKPLIHFQRLDLPYATPFPILGNMAPFMLRRTSLFECIEKLYHRFSHAKYFGFYHFTTPVIVIRDPELITAVTVTNFDHFCDHHGFVDEELDPLMGKNLLSLRGDRWREMRRLLSPIFTSSKMRIMFRLISDCADNVTDFVATKSKQGQVFDTREVFHWYANDVVASCNFGYAVDSMRDPENQFYAFAKEALNFMSSLSLKFAIGKNFSTISRLLGIKMVNDDARQYFLRVVADTVKIREEKGIYRPDMIQLMMESKDKDGKGLTIEEMTCQAFIFFLAGFDAISSIICFATHEIAVNPDVQANLYAEIEEVVRKTGEKPTYDSLKSMRYMDAVVNEVLRLYTSALFLDRVCVKEFEFPPATATSKPIIVKPGDIVWYLPLAIHRDPKYYPEPTRFDPGRFLNVEPTQPTYIPFGLGPRFCIGNRFAILECKVVLFYLLWRCRLEVCNETQIPMRFSKKSFVLAPEKGFWLKFRTRDENYPSRIEGEIKEL</sequence>
<dbReference type="PANTHER" id="PTHR24292:SF54">
    <property type="entry name" value="CYP9F3-RELATED"/>
    <property type="match status" value="1"/>
</dbReference>
<evidence type="ECO:0000256" key="12">
    <source>
        <dbReference type="ARBA" id="ARBA00023136"/>
    </source>
</evidence>
<dbReference type="Pfam" id="PF00067">
    <property type="entry name" value="p450"/>
    <property type="match status" value="1"/>
</dbReference>
<evidence type="ECO:0000256" key="13">
    <source>
        <dbReference type="RuleBase" id="RU000461"/>
    </source>
</evidence>
<dbReference type="Gene3D" id="1.10.630.10">
    <property type="entry name" value="Cytochrome P450"/>
    <property type="match status" value="1"/>
</dbReference>
<dbReference type="PRINTS" id="PR00385">
    <property type="entry name" value="P450"/>
</dbReference>
<evidence type="ECO:0000256" key="14">
    <source>
        <dbReference type="SAM" id="Phobius"/>
    </source>
</evidence>
<keyword evidence="5 13" id="KW-0349">Heme</keyword>
<keyword evidence="8" id="KW-0492">Microsome</keyword>
<keyword evidence="6 13" id="KW-0479">Metal-binding</keyword>
<evidence type="ECO:0000256" key="9">
    <source>
        <dbReference type="ARBA" id="ARBA00023002"/>
    </source>
</evidence>
<comment type="caution">
    <text evidence="15">The sequence shown here is derived from an EMBL/GenBank/DDBJ whole genome shotgun (WGS) entry which is preliminary data.</text>
</comment>
<feature type="transmembrane region" description="Helical" evidence="14">
    <location>
        <begin position="6"/>
        <end position="22"/>
    </location>
</feature>
<keyword evidence="11 13" id="KW-0503">Monooxygenase</keyword>
<evidence type="ECO:0000256" key="2">
    <source>
        <dbReference type="ARBA" id="ARBA00004174"/>
    </source>
</evidence>
<dbReference type="InterPro" id="IPR050476">
    <property type="entry name" value="Insect_CytP450_Detox"/>
</dbReference>
<dbReference type="Proteomes" id="UP001642520">
    <property type="component" value="Unassembled WGS sequence"/>
</dbReference>
<dbReference type="InterPro" id="IPR036396">
    <property type="entry name" value="Cyt_P450_sf"/>
</dbReference>
<keyword evidence="12 14" id="KW-0472">Membrane</keyword>
<organism evidence="15 16">
    <name type="scientific">Xylocopa violacea</name>
    <name type="common">Violet carpenter bee</name>
    <name type="synonym">Apis violacea</name>
    <dbReference type="NCBI Taxonomy" id="135666"/>
    <lineage>
        <taxon>Eukaryota</taxon>
        <taxon>Metazoa</taxon>
        <taxon>Ecdysozoa</taxon>
        <taxon>Arthropoda</taxon>
        <taxon>Hexapoda</taxon>
        <taxon>Insecta</taxon>
        <taxon>Pterygota</taxon>
        <taxon>Neoptera</taxon>
        <taxon>Endopterygota</taxon>
        <taxon>Hymenoptera</taxon>
        <taxon>Apocrita</taxon>
        <taxon>Aculeata</taxon>
        <taxon>Apoidea</taxon>
        <taxon>Anthophila</taxon>
        <taxon>Apidae</taxon>
        <taxon>Xylocopa</taxon>
        <taxon>Xylocopa</taxon>
    </lineage>
</organism>
<keyword evidence="9 13" id="KW-0560">Oxidoreductase</keyword>
<keyword evidence="14" id="KW-1133">Transmembrane helix</keyword>
<dbReference type="CDD" id="cd11056">
    <property type="entry name" value="CYP6-like"/>
    <property type="match status" value="1"/>
</dbReference>
<comment type="subcellular location">
    <subcellularLocation>
        <location evidence="3">Endoplasmic reticulum membrane</location>
        <topology evidence="3">Peripheral membrane protein</topology>
    </subcellularLocation>
    <subcellularLocation>
        <location evidence="2">Microsome membrane</location>
        <topology evidence="2">Peripheral membrane protein</topology>
    </subcellularLocation>
</comment>
<evidence type="ECO:0000256" key="8">
    <source>
        <dbReference type="ARBA" id="ARBA00022848"/>
    </source>
</evidence>
<proteinExistence type="inferred from homology"/>
<keyword evidence="16" id="KW-1185">Reference proteome</keyword>
<evidence type="ECO:0000256" key="11">
    <source>
        <dbReference type="ARBA" id="ARBA00023033"/>
    </source>
</evidence>
<keyword evidence="7" id="KW-0256">Endoplasmic reticulum</keyword>
<evidence type="ECO:0000313" key="16">
    <source>
        <dbReference type="Proteomes" id="UP001642520"/>
    </source>
</evidence>
<evidence type="ECO:0000313" key="15">
    <source>
        <dbReference type="EMBL" id="CAL7945373.1"/>
    </source>
</evidence>
<dbReference type="PROSITE" id="PS00086">
    <property type="entry name" value="CYTOCHROME_P450"/>
    <property type="match status" value="1"/>
</dbReference>
<keyword evidence="10 13" id="KW-0408">Iron</keyword>
<gene>
    <name evidence="15" type="ORF">XYLVIOL_LOCUS7177</name>
</gene>
<protein>
    <recommendedName>
        <fullName evidence="17">Cytochrome P450</fullName>
    </recommendedName>
</protein>
<dbReference type="PANTHER" id="PTHR24292">
    <property type="entry name" value="CYTOCHROME P450"/>
    <property type="match status" value="1"/>
</dbReference>